<protein>
    <submittedName>
        <fullName evidence="2">Uncharacterized protein</fullName>
    </submittedName>
</protein>
<dbReference type="InParanoid" id="A0A165H9H1"/>
<sequence>MPPGFYEWLVSSRLWHTTRGTSGEDDSVSSSRFCHYGVSFEASRDKMGRTIIATGMSETAARVSERTMPNRSKTTRQRTTVTIWSARGL</sequence>
<evidence type="ECO:0000313" key="2">
    <source>
        <dbReference type="EMBL" id="KZV91641.1"/>
    </source>
</evidence>
<dbReference type="EMBL" id="KV426023">
    <property type="protein sequence ID" value="KZV91641.1"/>
    <property type="molecule type" value="Genomic_DNA"/>
</dbReference>
<accession>A0A165H9H1</accession>
<evidence type="ECO:0000313" key="3">
    <source>
        <dbReference type="Proteomes" id="UP000077266"/>
    </source>
</evidence>
<feature type="compositionally biased region" description="Polar residues" evidence="1">
    <location>
        <begin position="67"/>
        <end position="78"/>
    </location>
</feature>
<gene>
    <name evidence="2" type="ORF">EXIGLDRAFT_719147</name>
</gene>
<proteinExistence type="predicted"/>
<dbReference type="Proteomes" id="UP000077266">
    <property type="component" value="Unassembled WGS sequence"/>
</dbReference>
<evidence type="ECO:0000256" key="1">
    <source>
        <dbReference type="SAM" id="MobiDB-lite"/>
    </source>
</evidence>
<dbReference type="AlphaFoldDB" id="A0A165H9H1"/>
<reference evidence="2 3" key="1">
    <citation type="journal article" date="2016" name="Mol. Biol. Evol.">
        <title>Comparative Genomics of Early-Diverging Mushroom-Forming Fungi Provides Insights into the Origins of Lignocellulose Decay Capabilities.</title>
        <authorList>
            <person name="Nagy L.G."/>
            <person name="Riley R."/>
            <person name="Tritt A."/>
            <person name="Adam C."/>
            <person name="Daum C."/>
            <person name="Floudas D."/>
            <person name="Sun H."/>
            <person name="Yadav J.S."/>
            <person name="Pangilinan J."/>
            <person name="Larsson K.H."/>
            <person name="Matsuura K."/>
            <person name="Barry K."/>
            <person name="Labutti K."/>
            <person name="Kuo R."/>
            <person name="Ohm R.A."/>
            <person name="Bhattacharya S.S."/>
            <person name="Shirouzu T."/>
            <person name="Yoshinaga Y."/>
            <person name="Martin F.M."/>
            <person name="Grigoriev I.V."/>
            <person name="Hibbett D.S."/>
        </authorList>
    </citation>
    <scope>NUCLEOTIDE SEQUENCE [LARGE SCALE GENOMIC DNA]</scope>
    <source>
        <strain evidence="2 3">HHB12029</strain>
    </source>
</reference>
<name>A0A165H9H1_EXIGL</name>
<feature type="region of interest" description="Disordered" evidence="1">
    <location>
        <begin position="59"/>
        <end position="78"/>
    </location>
</feature>
<keyword evidence="3" id="KW-1185">Reference proteome</keyword>
<organism evidence="2 3">
    <name type="scientific">Exidia glandulosa HHB12029</name>
    <dbReference type="NCBI Taxonomy" id="1314781"/>
    <lineage>
        <taxon>Eukaryota</taxon>
        <taxon>Fungi</taxon>
        <taxon>Dikarya</taxon>
        <taxon>Basidiomycota</taxon>
        <taxon>Agaricomycotina</taxon>
        <taxon>Agaricomycetes</taxon>
        <taxon>Auriculariales</taxon>
        <taxon>Exidiaceae</taxon>
        <taxon>Exidia</taxon>
    </lineage>
</organism>